<evidence type="ECO:0000256" key="9">
    <source>
        <dbReference type="ARBA" id="ARBA00022833"/>
    </source>
</evidence>
<evidence type="ECO:0000313" key="20">
    <source>
        <dbReference type="EnsemblMetazoa" id="KAF7492356.1"/>
    </source>
</evidence>
<keyword evidence="8 16" id="KW-0547">Nucleotide-binding</keyword>
<keyword evidence="12 16" id="KW-0648">Protein biosynthesis</keyword>
<dbReference type="SUPFAM" id="SSF55186">
    <property type="entry name" value="ThrRS/AlaRS common domain"/>
    <property type="match status" value="1"/>
</dbReference>
<evidence type="ECO:0000256" key="4">
    <source>
        <dbReference type="ARBA" id="ARBA00022490"/>
    </source>
</evidence>
<keyword evidence="21" id="KW-1185">Reference proteome</keyword>
<proteinExistence type="inferred from homology"/>
<evidence type="ECO:0000256" key="3">
    <source>
        <dbReference type="ARBA" id="ARBA00017959"/>
    </source>
</evidence>
<keyword evidence="13 16" id="KW-0030">Aminoacyl-tRNA synthetase</keyword>
<dbReference type="Gene3D" id="3.10.310.40">
    <property type="match status" value="1"/>
</dbReference>
<dbReference type="PANTHER" id="PTHR11777:SF9">
    <property type="entry name" value="ALANINE--TRNA LIGASE, CYTOPLASMIC"/>
    <property type="match status" value="1"/>
</dbReference>
<evidence type="ECO:0000256" key="11">
    <source>
        <dbReference type="ARBA" id="ARBA00022884"/>
    </source>
</evidence>
<dbReference type="GO" id="GO:0008270">
    <property type="term" value="F:zinc ion binding"/>
    <property type="evidence" value="ECO:0007669"/>
    <property type="project" value="UniProtKB-UniRule"/>
</dbReference>
<evidence type="ECO:0000256" key="13">
    <source>
        <dbReference type="ARBA" id="ARBA00023146"/>
    </source>
</evidence>
<keyword evidence="10 16" id="KW-0067">ATP-binding</keyword>
<dbReference type="GO" id="GO:0000049">
    <property type="term" value="F:tRNA binding"/>
    <property type="evidence" value="ECO:0007669"/>
    <property type="project" value="UniProtKB-KW"/>
</dbReference>
<evidence type="ECO:0000256" key="15">
    <source>
        <dbReference type="ARBA" id="ARBA00048300"/>
    </source>
</evidence>
<dbReference type="InterPro" id="IPR009000">
    <property type="entry name" value="Transl_B-barrel_sf"/>
</dbReference>
<reference evidence="19" key="2">
    <citation type="submission" date="2020-01" db="EMBL/GenBank/DDBJ databases">
        <authorList>
            <person name="Korhonen P.K.K."/>
            <person name="Guangxu M.G."/>
            <person name="Wang T.W."/>
            <person name="Stroehlein A.J.S."/>
            <person name="Young N.D."/>
            <person name="Ang C.-S.A."/>
            <person name="Fernando D.W.F."/>
            <person name="Lu H.L."/>
            <person name="Taylor S.T."/>
            <person name="Ehtesham M.E.M."/>
            <person name="Najaraj S.H.N."/>
            <person name="Harsha G.H.G."/>
            <person name="Madugundu A.M."/>
            <person name="Renuse S.R."/>
            <person name="Holt D.H."/>
            <person name="Pandey A.P."/>
            <person name="Papenfuss A.P."/>
            <person name="Gasser R.B.G."/>
            <person name="Fischer K.F."/>
        </authorList>
    </citation>
    <scope>NUCLEOTIDE SEQUENCE</scope>
    <source>
        <strain evidence="19">SSS_KF_BRIS2020</strain>
    </source>
</reference>
<dbReference type="InterPro" id="IPR002318">
    <property type="entry name" value="Ala-tRNA-lgiase_IIc"/>
</dbReference>
<evidence type="ECO:0000259" key="18">
    <source>
        <dbReference type="PROSITE" id="PS50860"/>
    </source>
</evidence>
<dbReference type="FunFam" id="3.30.980.10:FF:000004">
    <property type="entry name" value="Alanine--tRNA ligase, cytoplasmic"/>
    <property type="match status" value="1"/>
</dbReference>
<dbReference type="Gene3D" id="3.30.930.10">
    <property type="entry name" value="Bira Bifunctional Protein, Domain 2"/>
    <property type="match status" value="1"/>
</dbReference>
<accession>A0A834R950</accession>
<keyword evidence="7 16" id="KW-0479">Metal-binding</keyword>
<comment type="domain">
    <text evidence="16">Consists of three domains; the N-terminal catalytic domain, the editing domain and the C-terminal C-Ala domain. The editing domain removes incorrectly charged amino acids, while the C-Ala domain, along with tRNA(Ala), serves as a bridge to cooperatively bring together the editing and aminoacylation centers thus stimulating deacylation of misacylated tRNAs.</text>
</comment>
<name>A0A834R950_SARSC</name>
<feature type="coiled-coil region" evidence="17">
    <location>
        <begin position="867"/>
        <end position="894"/>
    </location>
</feature>
<dbReference type="Proteomes" id="UP000070412">
    <property type="component" value="Unassembled WGS sequence"/>
</dbReference>
<evidence type="ECO:0000256" key="14">
    <source>
        <dbReference type="ARBA" id="ARBA00032577"/>
    </source>
</evidence>
<dbReference type="InterPro" id="IPR018165">
    <property type="entry name" value="Ala-tRNA-synth_IIc_core"/>
</dbReference>
<dbReference type="AlphaFoldDB" id="A0A834R950"/>
<keyword evidence="4" id="KW-0963">Cytoplasm</keyword>
<keyword evidence="6 16" id="KW-0436">Ligase</keyword>
<keyword evidence="11 16" id="KW-0694">RNA-binding</keyword>
<dbReference type="PROSITE" id="PS50860">
    <property type="entry name" value="AA_TRNA_LIGASE_II_ALA"/>
    <property type="match status" value="1"/>
</dbReference>
<feature type="binding site" evidence="16">
    <location>
        <position position="778"/>
    </location>
    <ligand>
        <name>Zn(2+)</name>
        <dbReference type="ChEBI" id="CHEBI:29105"/>
    </ligand>
</feature>
<dbReference type="PANTHER" id="PTHR11777">
    <property type="entry name" value="ALANYL-TRNA SYNTHETASE"/>
    <property type="match status" value="1"/>
</dbReference>
<gene>
    <name evidence="19" type="ORF">SSS_5556</name>
</gene>
<evidence type="ECO:0000256" key="16">
    <source>
        <dbReference type="HAMAP-Rule" id="MF_03133"/>
    </source>
</evidence>
<dbReference type="InterPro" id="IPR003156">
    <property type="entry name" value="DHHA1_dom"/>
</dbReference>
<evidence type="ECO:0000313" key="21">
    <source>
        <dbReference type="Proteomes" id="UP000070412"/>
    </source>
</evidence>
<evidence type="ECO:0000256" key="8">
    <source>
        <dbReference type="ARBA" id="ARBA00022741"/>
    </source>
</evidence>
<dbReference type="GO" id="GO:0006419">
    <property type="term" value="P:alanyl-tRNA aminoacylation"/>
    <property type="evidence" value="ECO:0007669"/>
    <property type="project" value="InterPro"/>
</dbReference>
<feature type="binding site" evidence="16">
    <location>
        <position position="660"/>
    </location>
    <ligand>
        <name>Zn(2+)</name>
        <dbReference type="ChEBI" id="CHEBI:29105"/>
    </ligand>
</feature>
<dbReference type="FunFam" id="3.30.930.10:FF:000011">
    <property type="entry name" value="Alanine--tRNA ligase, cytoplasmic"/>
    <property type="match status" value="1"/>
</dbReference>
<feature type="domain" description="Alanyl-transfer RNA synthetases family profile" evidence="18">
    <location>
        <begin position="50"/>
        <end position="817"/>
    </location>
</feature>
<dbReference type="InterPro" id="IPR045864">
    <property type="entry name" value="aa-tRNA-synth_II/BPL/LPL"/>
</dbReference>
<dbReference type="SMART" id="SM00863">
    <property type="entry name" value="tRNA_SAD"/>
    <property type="match status" value="1"/>
</dbReference>
<dbReference type="SUPFAM" id="SSF55681">
    <property type="entry name" value="Class II aaRS and biotin synthetases"/>
    <property type="match status" value="1"/>
</dbReference>
<dbReference type="CDD" id="cd00673">
    <property type="entry name" value="AlaRS_core"/>
    <property type="match status" value="1"/>
</dbReference>
<evidence type="ECO:0000256" key="10">
    <source>
        <dbReference type="ARBA" id="ARBA00022840"/>
    </source>
</evidence>
<evidence type="ECO:0000256" key="7">
    <source>
        <dbReference type="ARBA" id="ARBA00022723"/>
    </source>
</evidence>
<dbReference type="SUPFAM" id="SSF101353">
    <property type="entry name" value="Putative anticodon-binding domain of alanyl-tRNA synthetase (AlaRS)"/>
    <property type="match status" value="1"/>
</dbReference>
<keyword evidence="9 16" id="KW-0862">Zinc</keyword>
<dbReference type="OrthoDB" id="2423964at2759"/>
<keyword evidence="17" id="KW-0175">Coiled coil</keyword>
<dbReference type="FunFam" id="3.10.310.40:FF:000002">
    <property type="entry name" value="alanine--tRNA ligase, cytoplasmic"/>
    <property type="match status" value="1"/>
</dbReference>
<dbReference type="NCBIfam" id="TIGR00344">
    <property type="entry name" value="alaS"/>
    <property type="match status" value="1"/>
</dbReference>
<evidence type="ECO:0000256" key="6">
    <source>
        <dbReference type="ARBA" id="ARBA00022598"/>
    </source>
</evidence>
<evidence type="ECO:0000256" key="12">
    <source>
        <dbReference type="ARBA" id="ARBA00022917"/>
    </source>
</evidence>
<comment type="subunit">
    <text evidence="16">Monomer.</text>
</comment>
<evidence type="ECO:0000256" key="17">
    <source>
        <dbReference type="SAM" id="Coils"/>
    </source>
</evidence>
<dbReference type="Pfam" id="PF01411">
    <property type="entry name" value="tRNA-synt_2c"/>
    <property type="match status" value="1"/>
</dbReference>
<comment type="cofactor">
    <cofactor evidence="16">
        <name>Zn(2+)</name>
        <dbReference type="ChEBI" id="CHEBI:29105"/>
    </cofactor>
    <text evidence="16">Binds 1 zinc ion per subunit.</text>
</comment>
<comment type="similarity">
    <text evidence="1">Belongs to the class-II aminoacyl-tRNA synthetase family. Alax-L subfamily.</text>
</comment>
<evidence type="ECO:0000256" key="1">
    <source>
        <dbReference type="ARBA" id="ARBA00008429"/>
    </source>
</evidence>
<dbReference type="EnsemblMetazoa" id="SSS_5556s_mrna">
    <property type="protein sequence ID" value="KAF7492356.1"/>
    <property type="gene ID" value="SSS_5556"/>
</dbReference>
<dbReference type="PRINTS" id="PR00980">
    <property type="entry name" value="TRNASYNTHALA"/>
</dbReference>
<dbReference type="GO" id="GO:0005739">
    <property type="term" value="C:mitochondrion"/>
    <property type="evidence" value="ECO:0007669"/>
    <property type="project" value="TreeGrafter"/>
</dbReference>
<dbReference type="EMBL" id="WVUK01000056">
    <property type="protein sequence ID" value="KAF7492356.1"/>
    <property type="molecule type" value="Genomic_DNA"/>
</dbReference>
<dbReference type="GO" id="GO:0004813">
    <property type="term" value="F:alanine-tRNA ligase activity"/>
    <property type="evidence" value="ECO:0007669"/>
    <property type="project" value="UniProtKB-UniRule"/>
</dbReference>
<protein>
    <recommendedName>
        <fullName evidence="3">Alanine--tRNA ligase</fullName>
        <ecNumber evidence="2">6.1.1.7</ecNumber>
    </recommendedName>
    <alternativeName>
        <fullName evidence="14">Alanyl-tRNA synthetase</fullName>
    </alternativeName>
</protein>
<reference evidence="21" key="1">
    <citation type="journal article" date="2020" name="PLoS Negl. Trop. Dis.">
        <title>High-quality nuclear genome for Sarcoptes scabiei-A critical resource for a neglected parasite.</title>
        <authorList>
            <person name="Korhonen P.K."/>
            <person name="Gasser R.B."/>
            <person name="Ma G."/>
            <person name="Wang T."/>
            <person name="Stroehlein A.J."/>
            <person name="Young N.D."/>
            <person name="Ang C.S."/>
            <person name="Fernando D.D."/>
            <person name="Lu H.C."/>
            <person name="Taylor S."/>
            <person name="Reynolds S.L."/>
            <person name="Mofiz E."/>
            <person name="Najaraj S.H."/>
            <person name="Gowda H."/>
            <person name="Madugundu A."/>
            <person name="Renuse S."/>
            <person name="Holt D."/>
            <person name="Pandey A."/>
            <person name="Papenfuss A.T."/>
            <person name="Fischer K."/>
        </authorList>
    </citation>
    <scope>NUCLEOTIDE SEQUENCE [LARGE SCALE GENOMIC DNA]</scope>
</reference>
<dbReference type="Pfam" id="PF02272">
    <property type="entry name" value="DHHA1"/>
    <property type="match status" value="1"/>
</dbReference>
<evidence type="ECO:0000256" key="2">
    <source>
        <dbReference type="ARBA" id="ARBA00013168"/>
    </source>
</evidence>
<evidence type="ECO:0000256" key="5">
    <source>
        <dbReference type="ARBA" id="ARBA00022555"/>
    </source>
</evidence>
<dbReference type="Gene3D" id="3.30.980.10">
    <property type="entry name" value="Threonyl-trna Synthetase, Chain A, domain 2"/>
    <property type="match status" value="1"/>
</dbReference>
<sequence length="1019" mass="114996">MNGANRESLCVLLATCKGFRYFDHETTGFRSFESYFFELNSCSKMALKSSSYRDVRQTFIDFFKEKYQHQFVQSSSVIPHDDPSLLFANAGMNQFKPIFLGTVDPNSEMSKYRRVVNSQKCIRAGGKHNDLDDVGKDVYHHTFFEMLGNWSFGDFFKREICAWSYELLTEVYGLEKNRLYVTYFGGNKALGLEPDEEARQIWTEIGIEPNRILPFDLKDNFWEMGETGPCGPCSEIHYDRVGSRDASGLVNMDDPNVLEIWNLVFIQFNREKDGSLVPLPKKHVDTGMGFERIVSVIQKKSSNYDTDIFEPLFEAIQTKTKAPKYTGKVGTDDFNGIDMAYRVVVDHVRTLTIALSDGGRPDNVGRGYVLRRILRRAVRFIEKLGGKPGDFGSLVPVVVESLGDFFPELNKNPNLVIEIINEEESQFLKTLSRGKRLIEKAIEKLQDGSKILPGEIAWKLYDTYGFPIDLTRLMAEEHDLAVDMEKFEQSKAASQALSQAKLSQLDGSVELDVHSLNELKDELKIPLTNDQPKYNYNPISDDKDSVYHFENCSGKVLAIRKSNSFVKESIGSDLIGLIMDQTNFYAEAGGQEYDTGYFLREFDGNEIEFKVVQVKCYAGYIVHIGFLTNESMQIKIDDVFRMEIDTERRKLIMNNHTGTHVLNFALRTVLNEIDQKGSLVAPDRLRFDFTNKAAMTMAELKQVESIARDMIVRNQPVYAKESSLSQAKLVKGLRAVFDETYPDPVRIVSIGIPVEQLLQDPSSTAGMTTSVEFCGGTHLKRTGHIGDFVLTSEESISKGIRRIVCLTGPEATRSMNRLLQLDNEFSELRVIFEANQNRTNLEHKAMIKRILDLQQKISSSEISCWKKDEIRSSLNGLKKQLDNYEKTLKASQAVEVINEAKKFATENRDARFLIAALNAGSNAKALDSALKAVKTINAQMAALFFSVDEENNKILCLSSVPKEIVDKGLLANEWINNIVETINGKGGGRPESAQATGTKIDSLQKAIEMSKEFAKLKLS</sequence>
<evidence type="ECO:0000313" key="19">
    <source>
        <dbReference type="EMBL" id="KAF7492356.1"/>
    </source>
</evidence>
<feature type="binding site" evidence="16">
    <location>
        <position position="656"/>
    </location>
    <ligand>
        <name>Zn(2+)</name>
        <dbReference type="ChEBI" id="CHEBI:29105"/>
    </ligand>
</feature>
<dbReference type="InterPro" id="IPR018162">
    <property type="entry name" value="Ala-tRNA-ligase_IIc_anticod-bd"/>
</dbReference>
<dbReference type="EC" id="6.1.1.7" evidence="2"/>
<comment type="function">
    <text evidence="16">Catalyzes the attachment of alanine to tRNA(Ala) in a two-step reaction: alanine is first activated by ATP to form Ala-AMP and then transferred to the acceptor end of tRNA(Ala). Also edits incorrectly charged tRNA(Ala) via its editing domain.</text>
</comment>
<dbReference type="InterPro" id="IPR023033">
    <property type="entry name" value="Ala_tRNA_ligase_euk/bac"/>
</dbReference>
<dbReference type="GO" id="GO:0005524">
    <property type="term" value="F:ATP binding"/>
    <property type="evidence" value="ECO:0007669"/>
    <property type="project" value="UniProtKB-UniRule"/>
</dbReference>
<dbReference type="SUPFAM" id="SSF50447">
    <property type="entry name" value="Translation proteins"/>
    <property type="match status" value="1"/>
</dbReference>
<comment type="catalytic activity">
    <reaction evidence="15 16">
        <text>tRNA(Ala) + L-alanine + ATP = L-alanyl-tRNA(Ala) + AMP + diphosphate</text>
        <dbReference type="Rhea" id="RHEA:12540"/>
        <dbReference type="Rhea" id="RHEA-COMP:9657"/>
        <dbReference type="Rhea" id="RHEA-COMP:9923"/>
        <dbReference type="ChEBI" id="CHEBI:30616"/>
        <dbReference type="ChEBI" id="CHEBI:33019"/>
        <dbReference type="ChEBI" id="CHEBI:57972"/>
        <dbReference type="ChEBI" id="CHEBI:78442"/>
        <dbReference type="ChEBI" id="CHEBI:78497"/>
        <dbReference type="ChEBI" id="CHEBI:456215"/>
        <dbReference type="EC" id="6.1.1.7"/>
    </reaction>
</comment>
<feature type="binding site" evidence="16">
    <location>
        <position position="774"/>
    </location>
    <ligand>
        <name>Zn(2+)</name>
        <dbReference type="ChEBI" id="CHEBI:29105"/>
    </ligand>
</feature>
<dbReference type="GO" id="GO:0002161">
    <property type="term" value="F:aminoacyl-tRNA deacylase activity"/>
    <property type="evidence" value="ECO:0007669"/>
    <property type="project" value="TreeGrafter"/>
</dbReference>
<reference evidence="20" key="3">
    <citation type="submission" date="2022-06" db="UniProtKB">
        <authorList>
            <consortium name="EnsemblMetazoa"/>
        </authorList>
    </citation>
    <scope>IDENTIFICATION</scope>
</reference>
<dbReference type="InterPro" id="IPR012947">
    <property type="entry name" value="tRNA_SAD"/>
</dbReference>
<dbReference type="InterPro" id="IPR050058">
    <property type="entry name" value="Ala-tRNA_ligase"/>
</dbReference>
<keyword evidence="5 16" id="KW-0820">tRNA-binding</keyword>
<dbReference type="HAMAP" id="MF_00036_B">
    <property type="entry name" value="Ala_tRNA_synth_B"/>
    <property type="match status" value="1"/>
</dbReference>
<dbReference type="InterPro" id="IPR018163">
    <property type="entry name" value="Thr/Ala-tRNA-synth_IIc_edit"/>
</dbReference>
<dbReference type="Pfam" id="PF07973">
    <property type="entry name" value="tRNA_SAD"/>
    <property type="match status" value="1"/>
</dbReference>
<dbReference type="InterPro" id="IPR018164">
    <property type="entry name" value="Ala-tRNA-synth_IIc_N"/>
</dbReference>
<organism evidence="19">
    <name type="scientific">Sarcoptes scabiei</name>
    <name type="common">Itch mite</name>
    <name type="synonym">Acarus scabiei</name>
    <dbReference type="NCBI Taxonomy" id="52283"/>
    <lineage>
        <taxon>Eukaryota</taxon>
        <taxon>Metazoa</taxon>
        <taxon>Ecdysozoa</taxon>
        <taxon>Arthropoda</taxon>
        <taxon>Chelicerata</taxon>
        <taxon>Arachnida</taxon>
        <taxon>Acari</taxon>
        <taxon>Acariformes</taxon>
        <taxon>Sarcoptiformes</taxon>
        <taxon>Astigmata</taxon>
        <taxon>Psoroptidia</taxon>
        <taxon>Sarcoptoidea</taxon>
        <taxon>Sarcoptidae</taxon>
        <taxon>Sarcoptinae</taxon>
        <taxon>Sarcoptes</taxon>
    </lineage>
</organism>
<dbReference type="Gene3D" id="2.40.30.130">
    <property type="match status" value="1"/>
</dbReference>